<feature type="transmembrane region" description="Helical" evidence="11">
    <location>
        <begin position="148"/>
        <end position="167"/>
    </location>
</feature>
<evidence type="ECO:0000256" key="6">
    <source>
        <dbReference type="ARBA" id="ARBA00022989"/>
    </source>
</evidence>
<feature type="transmembrane region" description="Helical" evidence="11">
    <location>
        <begin position="207"/>
        <end position="225"/>
    </location>
</feature>
<evidence type="ECO:0000256" key="5">
    <source>
        <dbReference type="ARBA" id="ARBA00022737"/>
    </source>
</evidence>
<dbReference type="GO" id="GO:0016020">
    <property type="term" value="C:membrane"/>
    <property type="evidence" value="ECO:0007669"/>
    <property type="project" value="UniProtKB-SubCell"/>
</dbReference>
<evidence type="ECO:0000256" key="3">
    <source>
        <dbReference type="ARBA" id="ARBA00022448"/>
    </source>
</evidence>
<feature type="repeat" description="Solcar" evidence="8">
    <location>
        <begin position="39"/>
        <end position="131"/>
    </location>
</feature>
<evidence type="ECO:0000256" key="4">
    <source>
        <dbReference type="ARBA" id="ARBA00022692"/>
    </source>
</evidence>
<evidence type="ECO:0000256" key="1">
    <source>
        <dbReference type="ARBA" id="ARBA00004141"/>
    </source>
</evidence>
<keyword evidence="6 11" id="KW-1133">Transmembrane helix</keyword>
<protein>
    <submittedName>
        <fullName evidence="12">Mitochondrial folate transporter/carrier</fullName>
    </submittedName>
</protein>
<evidence type="ECO:0000313" key="12">
    <source>
        <dbReference type="EMBL" id="JAP48978.1"/>
    </source>
</evidence>
<gene>
    <name evidence="12" type="primary">MFTC</name>
    <name evidence="12" type="ORF">TR117404</name>
</gene>
<proteinExistence type="inferred from homology"/>
<keyword evidence="3 9" id="KW-0813">Transport</keyword>
<dbReference type="Gene3D" id="1.50.40.10">
    <property type="entry name" value="Mitochondrial carrier domain"/>
    <property type="match status" value="1"/>
</dbReference>
<feature type="region of interest" description="Disordered" evidence="10">
    <location>
        <begin position="1"/>
        <end position="24"/>
    </location>
</feature>
<dbReference type="PANTHER" id="PTHR45683">
    <property type="entry name" value="MITOCHONDRIAL NICOTINAMIDE ADENINE DINUCLEOTIDE TRANSPORTER 1-RELATED-RELATED"/>
    <property type="match status" value="1"/>
</dbReference>
<feature type="compositionally biased region" description="Polar residues" evidence="10">
    <location>
        <begin position="13"/>
        <end position="24"/>
    </location>
</feature>
<feature type="transmembrane region" description="Helical" evidence="11">
    <location>
        <begin position="107"/>
        <end position="128"/>
    </location>
</feature>
<dbReference type="GO" id="GO:0055085">
    <property type="term" value="P:transmembrane transport"/>
    <property type="evidence" value="ECO:0007669"/>
    <property type="project" value="InterPro"/>
</dbReference>
<name>A0A0X3PB96_SCHSO</name>
<dbReference type="EMBL" id="GEEE01014247">
    <property type="protein sequence ID" value="JAP48978.1"/>
    <property type="molecule type" value="Transcribed_RNA"/>
</dbReference>
<dbReference type="AlphaFoldDB" id="A0A0X3PB96"/>
<dbReference type="SUPFAM" id="SSF103506">
    <property type="entry name" value="Mitochondrial carrier"/>
    <property type="match status" value="1"/>
</dbReference>
<dbReference type="InterPro" id="IPR018108">
    <property type="entry name" value="MCP_transmembrane"/>
</dbReference>
<dbReference type="InterPro" id="IPR044712">
    <property type="entry name" value="SLC25A32-like"/>
</dbReference>
<evidence type="ECO:0000256" key="10">
    <source>
        <dbReference type="SAM" id="MobiDB-lite"/>
    </source>
</evidence>
<accession>A0A0X3PB96</accession>
<comment type="subcellular location">
    <subcellularLocation>
        <location evidence="1">Membrane</location>
        <topology evidence="1">Multi-pass membrane protein</topology>
    </subcellularLocation>
</comment>
<feature type="non-terminal residue" evidence="12">
    <location>
        <position position="1"/>
    </location>
</feature>
<dbReference type="InterPro" id="IPR023395">
    <property type="entry name" value="MCP_dom_sf"/>
</dbReference>
<keyword evidence="4 8" id="KW-0812">Transmembrane</keyword>
<reference evidence="12" key="1">
    <citation type="submission" date="2016-01" db="EMBL/GenBank/DDBJ databases">
        <title>Reference transcriptome for the parasite Schistocephalus solidus: insights into the molecular evolution of parasitism.</title>
        <authorList>
            <person name="Hebert F.O."/>
            <person name="Grambauer S."/>
            <person name="Barber I."/>
            <person name="Landry C.R."/>
            <person name="Aubin-Horth N."/>
        </authorList>
    </citation>
    <scope>NUCLEOTIDE SEQUENCE</scope>
</reference>
<dbReference type="GO" id="GO:0006862">
    <property type="term" value="P:nucleotide transport"/>
    <property type="evidence" value="ECO:0007669"/>
    <property type="project" value="InterPro"/>
</dbReference>
<keyword evidence="7 8" id="KW-0472">Membrane</keyword>
<feature type="repeat" description="Solcar" evidence="8">
    <location>
        <begin position="141"/>
        <end position="231"/>
    </location>
</feature>
<comment type="similarity">
    <text evidence="2 9">Belongs to the mitochondrial carrier (TC 2.A.29) family.</text>
</comment>
<dbReference type="PROSITE" id="PS50920">
    <property type="entry name" value="SOLCAR"/>
    <property type="match status" value="3"/>
</dbReference>
<keyword evidence="5" id="KW-0677">Repeat</keyword>
<sequence>SLPHSLYGRQEMVPSNASPGQESPLQQYSTCLGYRFLPHVRWEQLIAGLAGGTVSTMVLHPLDLAKVRLQVNEGTGAVTARPRSTRFIGTLREVYKARGILGLYQGITPNLLGSASAWGLYFFIYGAIKNHAQEGDPSRKLRKVEYLGYAYLSGCLVLSVTNPLWVVKTRMCLQYETLGKPRVPPLTTWGNLVLIWRLEGMKGMYRGMVPGVIGVSNGAIQFLLYEEMRNFYNGTYFQRRIDTHLSSVEYLTIAILSKAVAVATTCPYQVVRSRLQDQHRRYAGLMDVINTVWRYEGLFGFYKGLVPSIIRTAPACGITFLVYENLNKWLKPNSR</sequence>
<evidence type="ECO:0000256" key="7">
    <source>
        <dbReference type="ARBA" id="ARBA00023136"/>
    </source>
</evidence>
<evidence type="ECO:0000256" key="8">
    <source>
        <dbReference type="PROSITE-ProRule" id="PRU00282"/>
    </source>
</evidence>
<feature type="repeat" description="Solcar" evidence="8">
    <location>
        <begin position="245"/>
        <end position="329"/>
    </location>
</feature>
<evidence type="ECO:0000256" key="2">
    <source>
        <dbReference type="ARBA" id="ARBA00006375"/>
    </source>
</evidence>
<organism evidence="12">
    <name type="scientific">Schistocephalus solidus</name>
    <name type="common">Tapeworm</name>
    <dbReference type="NCBI Taxonomy" id="70667"/>
    <lineage>
        <taxon>Eukaryota</taxon>
        <taxon>Metazoa</taxon>
        <taxon>Spiralia</taxon>
        <taxon>Lophotrochozoa</taxon>
        <taxon>Platyhelminthes</taxon>
        <taxon>Cestoda</taxon>
        <taxon>Eucestoda</taxon>
        <taxon>Diphyllobothriidea</taxon>
        <taxon>Diphyllobothriidae</taxon>
        <taxon>Schistocephalus</taxon>
    </lineage>
</organism>
<dbReference type="Pfam" id="PF00153">
    <property type="entry name" value="Mito_carr"/>
    <property type="match status" value="3"/>
</dbReference>
<evidence type="ECO:0000256" key="9">
    <source>
        <dbReference type="RuleBase" id="RU000488"/>
    </source>
</evidence>
<evidence type="ECO:0000256" key="11">
    <source>
        <dbReference type="SAM" id="Phobius"/>
    </source>
</evidence>